<dbReference type="PANTHER" id="PTHR46523:SF1">
    <property type="entry name" value="DCTP PYROPHOSPHATASE 1"/>
    <property type="match status" value="1"/>
</dbReference>
<protein>
    <submittedName>
        <fullName evidence="2">Nucleoside triphosphate pyrophosphohydrolase family protein</fullName>
    </submittedName>
</protein>
<dbReference type="PIRSF" id="PIRSF006639">
    <property type="entry name" value="UCP006639_pph"/>
    <property type="match status" value="1"/>
</dbReference>
<dbReference type="InterPro" id="IPR052555">
    <property type="entry name" value="dCTP_Pyrophosphatase"/>
</dbReference>
<proteinExistence type="predicted"/>
<name>A0ABN3VF26_9PSEU</name>
<evidence type="ECO:0000313" key="2">
    <source>
        <dbReference type="EMBL" id="GAA2798464.1"/>
    </source>
</evidence>
<dbReference type="PANTHER" id="PTHR46523">
    <property type="entry name" value="DCTP PYROPHOSPHATASE 1"/>
    <property type="match status" value="1"/>
</dbReference>
<dbReference type="InterPro" id="IPR011379">
    <property type="entry name" value="MazG-related_GP37"/>
</dbReference>
<dbReference type="CDD" id="cd11541">
    <property type="entry name" value="NTP-PPase_u4"/>
    <property type="match status" value="1"/>
</dbReference>
<sequence>MSDLAEFHKKTAITARFDDWPENQTLLYVALGLANEAGEVAGAIKKAVRDDGGEITEQRRQEVTDEIGDVLWYAARLAELVGITLDDAVAANITKVRRRLANGTLSGSGGDR</sequence>
<evidence type="ECO:0000313" key="3">
    <source>
        <dbReference type="Proteomes" id="UP001500979"/>
    </source>
</evidence>
<keyword evidence="3" id="KW-1185">Reference proteome</keyword>
<comment type="caution">
    <text evidence="2">The sequence shown here is derived from an EMBL/GenBank/DDBJ whole genome shotgun (WGS) entry which is preliminary data.</text>
</comment>
<dbReference type="Gene3D" id="1.10.287.1080">
    <property type="entry name" value="MazG-like"/>
    <property type="match status" value="1"/>
</dbReference>
<reference evidence="2 3" key="1">
    <citation type="journal article" date="2019" name="Int. J. Syst. Evol. Microbiol.">
        <title>The Global Catalogue of Microorganisms (GCM) 10K type strain sequencing project: providing services to taxonomists for standard genome sequencing and annotation.</title>
        <authorList>
            <consortium name="The Broad Institute Genomics Platform"/>
            <consortium name="The Broad Institute Genome Sequencing Center for Infectious Disease"/>
            <person name="Wu L."/>
            <person name="Ma J."/>
        </authorList>
    </citation>
    <scope>NUCLEOTIDE SEQUENCE [LARGE SCALE GENOMIC DNA]</scope>
    <source>
        <strain evidence="2 3">JCM 9383</strain>
    </source>
</reference>
<dbReference type="RefSeq" id="WP_344681362.1">
    <property type="nucleotide sequence ID" value="NZ_BAAAUX010000015.1"/>
</dbReference>
<dbReference type="SUPFAM" id="SSF101386">
    <property type="entry name" value="all-alpha NTP pyrophosphatases"/>
    <property type="match status" value="1"/>
</dbReference>
<dbReference type="InterPro" id="IPR004518">
    <property type="entry name" value="MazG-like_dom"/>
</dbReference>
<dbReference type="Proteomes" id="UP001500979">
    <property type="component" value="Unassembled WGS sequence"/>
</dbReference>
<dbReference type="EMBL" id="BAAAUX010000015">
    <property type="protein sequence ID" value="GAA2798464.1"/>
    <property type="molecule type" value="Genomic_DNA"/>
</dbReference>
<feature type="domain" description="NTP pyrophosphohydrolase MazG-like" evidence="1">
    <location>
        <begin position="25"/>
        <end position="99"/>
    </location>
</feature>
<dbReference type="Pfam" id="PF03819">
    <property type="entry name" value="MazG"/>
    <property type="match status" value="1"/>
</dbReference>
<accession>A0ABN3VF26</accession>
<evidence type="ECO:0000259" key="1">
    <source>
        <dbReference type="Pfam" id="PF03819"/>
    </source>
</evidence>
<gene>
    <name evidence="2" type="ORF">GCM10010470_37030</name>
</gene>
<organism evidence="2 3">
    <name type="scientific">Saccharopolyspora taberi</name>
    <dbReference type="NCBI Taxonomy" id="60895"/>
    <lineage>
        <taxon>Bacteria</taxon>
        <taxon>Bacillati</taxon>
        <taxon>Actinomycetota</taxon>
        <taxon>Actinomycetes</taxon>
        <taxon>Pseudonocardiales</taxon>
        <taxon>Pseudonocardiaceae</taxon>
        <taxon>Saccharopolyspora</taxon>
    </lineage>
</organism>